<keyword evidence="3" id="KW-1185">Reference proteome</keyword>
<evidence type="ECO:0000313" key="3">
    <source>
        <dbReference type="Proteomes" id="UP001268819"/>
    </source>
</evidence>
<evidence type="ECO:0000313" key="2">
    <source>
        <dbReference type="EMBL" id="MDR6596913.1"/>
    </source>
</evidence>
<gene>
    <name evidence="2" type="ORF">J2S66_005297</name>
</gene>
<feature type="compositionally biased region" description="Basic and acidic residues" evidence="1">
    <location>
        <begin position="123"/>
        <end position="166"/>
    </location>
</feature>
<feature type="compositionally biased region" description="Pro residues" evidence="1">
    <location>
        <begin position="648"/>
        <end position="664"/>
    </location>
</feature>
<dbReference type="Proteomes" id="UP001268819">
    <property type="component" value="Unassembled WGS sequence"/>
</dbReference>
<feature type="compositionally biased region" description="Acidic residues" evidence="1">
    <location>
        <begin position="248"/>
        <end position="261"/>
    </location>
</feature>
<feature type="compositionally biased region" description="Basic and acidic residues" evidence="1">
    <location>
        <begin position="382"/>
        <end position="430"/>
    </location>
</feature>
<feature type="compositionally biased region" description="Basic and acidic residues" evidence="1">
    <location>
        <begin position="284"/>
        <end position="297"/>
    </location>
</feature>
<feature type="compositionally biased region" description="Basic and acidic residues" evidence="1">
    <location>
        <begin position="330"/>
        <end position="366"/>
    </location>
</feature>
<reference evidence="2 3" key="1">
    <citation type="submission" date="2023-07" db="EMBL/GenBank/DDBJ databases">
        <title>Sequencing the genomes of 1000 actinobacteria strains.</title>
        <authorList>
            <person name="Klenk H.-P."/>
        </authorList>
    </citation>
    <scope>NUCLEOTIDE SEQUENCE [LARGE SCALE GENOMIC DNA]</scope>
    <source>
        <strain evidence="2 3">DSM 43749</strain>
    </source>
</reference>
<organism evidence="2 3">
    <name type="scientific">Saccharothrix longispora</name>
    <dbReference type="NCBI Taxonomy" id="33920"/>
    <lineage>
        <taxon>Bacteria</taxon>
        <taxon>Bacillati</taxon>
        <taxon>Actinomycetota</taxon>
        <taxon>Actinomycetes</taxon>
        <taxon>Pseudonocardiales</taxon>
        <taxon>Pseudonocardiaceae</taxon>
        <taxon>Saccharothrix</taxon>
    </lineage>
</organism>
<name>A0ABU1Q204_9PSEU</name>
<evidence type="ECO:0000256" key="1">
    <source>
        <dbReference type="SAM" id="MobiDB-lite"/>
    </source>
</evidence>
<feature type="compositionally biased region" description="Basic and acidic residues" evidence="1">
    <location>
        <begin position="459"/>
        <end position="471"/>
    </location>
</feature>
<sequence>MGSLFGQVWLWSLLSFVAGAALTWLVLVRPAKRELEDLEERLLTSPRPTPATAPEAARDEFDSWHVEASRSLSDVQPVAEPTRFERPAFDRAEPVEYAHDEPRYDVSNMKLDKRDELLEELDDEHRPLSDFEESHDFPEFEEERPRSLFDRLGSETDTHETLEPKPRQQPTPPPSSTRVVPQPFPRAERPQPADEPELPVEETNLLPAVPPAPVAEVAPRREEPTAPPEVQAFQPREVWREEPVQEVYQDEVAEGREEEDEPERKAAEETAFIPATALAEAIAEVDRGRVDPGHVDGGDVEQDEEQQVWPEHDLTGHFQPVTLPDEELGEREPEREWESAERGPRTEVMRPVRVGDETDRERRSEAPEPITATLPEIPAEAPDGRDAALDAGGDRPRSLAEHQAADERFFADLQGGDRHASDHDPADLHAAEPATAEQPVFDPPTAEQPVVEQPAAHRPVSERPVSERPEVEPAAEQTAIGSFEPVPAEPREPEQAEQAEPEPVRPRSGLFTPASERTEADEVEPVKPAPAKPGPSADVPFEPTFVDSGEPLVVRSSDPTPRSVAMDPPKGDGPRPRSLFEPLVTDDELPETARPTPPPASGGDQPFVPTLAPELLASTGQAQPARPAAGPNGLPQRPTRQSGERRTPPPLSAPKPATPPPARPVRPRPVGFSPSTGGRPAAGTGSTRYRGQEEGFNPRSPFGPGSVLPKSDGLAPAPEFEVKATLTGRRYFTNDSANFRETRADVWFRTTSDAEKAGFHQAP</sequence>
<comment type="caution">
    <text evidence="2">The sequence shown here is derived from an EMBL/GenBank/DDBJ whole genome shotgun (WGS) entry which is preliminary data.</text>
</comment>
<protein>
    <submittedName>
        <fullName evidence="2">Uncharacterized protein</fullName>
    </submittedName>
</protein>
<accession>A0ABU1Q204</accession>
<feature type="region of interest" description="Disordered" evidence="1">
    <location>
        <begin position="123"/>
        <end position="715"/>
    </location>
</feature>
<dbReference type="RefSeq" id="WP_310309989.1">
    <property type="nucleotide sequence ID" value="NZ_BAAAXB010000001.1"/>
</dbReference>
<feature type="compositionally biased region" description="Low complexity" evidence="1">
    <location>
        <begin position="620"/>
        <end position="631"/>
    </location>
</feature>
<proteinExistence type="predicted"/>
<dbReference type="EMBL" id="JAVDSG010000001">
    <property type="protein sequence ID" value="MDR6596913.1"/>
    <property type="molecule type" value="Genomic_DNA"/>
</dbReference>